<evidence type="ECO:0000313" key="1">
    <source>
        <dbReference type="EMBL" id="ADW69031.1"/>
    </source>
</evidence>
<dbReference type="AlphaFoldDB" id="E8X177"/>
<dbReference type="HOGENOM" id="CLU_1155143_0_0_0"/>
<accession>E8X177</accession>
<organism evidence="2">
    <name type="scientific">Granulicella tundricola (strain ATCC BAA-1859 / DSM 23138 / MP5ACTX9)</name>
    <dbReference type="NCBI Taxonomy" id="1198114"/>
    <lineage>
        <taxon>Bacteria</taxon>
        <taxon>Pseudomonadati</taxon>
        <taxon>Acidobacteriota</taxon>
        <taxon>Terriglobia</taxon>
        <taxon>Terriglobales</taxon>
        <taxon>Acidobacteriaceae</taxon>
        <taxon>Granulicella</taxon>
    </lineage>
</organism>
<dbReference type="PaxDb" id="1198114-AciX9_1985"/>
<dbReference type="Proteomes" id="UP000000343">
    <property type="component" value="Chromosome"/>
</dbReference>
<protein>
    <recommendedName>
        <fullName evidence="3">RiboL-PSP-HEPN domain-containing protein</fullName>
    </recommendedName>
</protein>
<keyword evidence="2" id="KW-1185">Reference proteome</keyword>
<dbReference type="RefSeq" id="WP_013580350.1">
    <property type="nucleotide sequence ID" value="NC_015064.1"/>
</dbReference>
<evidence type="ECO:0008006" key="3">
    <source>
        <dbReference type="Google" id="ProtNLM"/>
    </source>
</evidence>
<dbReference type="EMBL" id="CP002480">
    <property type="protein sequence ID" value="ADW69031.1"/>
    <property type="molecule type" value="Genomic_DNA"/>
</dbReference>
<dbReference type="KEGG" id="acm:AciX9_1985"/>
<proteinExistence type="predicted"/>
<reference evidence="2" key="1">
    <citation type="submission" date="2011-01" db="EMBL/GenBank/DDBJ databases">
        <title>Complete sequence of chromosome of Acidobacterium sp. MP5ACTX9.</title>
        <authorList>
            <consortium name="US DOE Joint Genome Institute"/>
            <person name="Lucas S."/>
            <person name="Copeland A."/>
            <person name="Lapidus A."/>
            <person name="Cheng J.-F."/>
            <person name="Goodwin L."/>
            <person name="Pitluck S."/>
            <person name="Teshima H."/>
            <person name="Detter J.C."/>
            <person name="Han C."/>
            <person name="Tapia R."/>
            <person name="Land M."/>
            <person name="Hauser L."/>
            <person name="Kyrpides N."/>
            <person name="Ivanova N."/>
            <person name="Ovchinnikova G."/>
            <person name="Pagani I."/>
            <person name="Rawat S.R."/>
            <person name="Mannisto M."/>
            <person name="Haggblom M.M."/>
            <person name="Woyke T."/>
        </authorList>
    </citation>
    <scope>NUCLEOTIDE SEQUENCE [LARGE SCALE GENOMIC DNA]</scope>
    <source>
        <strain evidence="2">MP5ACTX9</strain>
    </source>
</reference>
<gene>
    <name evidence="1" type="ordered locus">AciX9_1985</name>
</gene>
<name>E8X177_GRATM</name>
<evidence type="ECO:0000313" key="2">
    <source>
        <dbReference type="Proteomes" id="UP000000343"/>
    </source>
</evidence>
<dbReference type="STRING" id="1198114.AciX9_1985"/>
<sequence>MVIHYITEAVWPSIEVSIDHFAGSRPGNGPTKLTAGINFQIILGAACYLEGILESILRALLEHRRKIFFDSEQLDFAKRKSNNQFFNRLHTDLAARVGRSTGIAGYRETFELVTGYSFDDLSGLKPLLEALSVLFHFRNVLGHGREVAAKRVSRGNSALEDDFGGSYRKVEDYLFKKKLLKHRFVDRHSEYLFLGSDIADHFWGLAKKTPIALVGSLPTVEADVCSKALEIIRLAASPTP</sequence>